<dbReference type="RefSeq" id="WP_019692139.1">
    <property type="nucleotide sequence ID" value="NZ_AFOY02000009.1"/>
</dbReference>
<evidence type="ECO:0000313" key="2">
    <source>
        <dbReference type="Proteomes" id="UP000022611"/>
    </source>
</evidence>
<comment type="caution">
    <text evidence="1">The sequence shown here is derived from an EMBL/GenBank/DDBJ whole genome shotgun (WGS) entry which is preliminary data.</text>
</comment>
<protein>
    <submittedName>
        <fullName evidence="1">Uncharacterized protein</fullName>
    </submittedName>
</protein>
<dbReference type="HOGENOM" id="CLU_103758_0_0_6"/>
<gene>
    <name evidence="1" type="ORF">HK44_027710</name>
</gene>
<dbReference type="AlphaFoldDB" id="A0A010SUY9"/>
<dbReference type="Proteomes" id="UP000022611">
    <property type="component" value="Unassembled WGS sequence"/>
</dbReference>
<evidence type="ECO:0000313" key="1">
    <source>
        <dbReference type="EMBL" id="EXF94718.1"/>
    </source>
</evidence>
<dbReference type="OrthoDB" id="114489at2"/>
<dbReference type="PATRIC" id="fig|1042209.11.peg.2112"/>
<proteinExistence type="predicted"/>
<dbReference type="eggNOG" id="COG4849">
    <property type="taxonomic scope" value="Bacteria"/>
</dbReference>
<accession>A0A010SUY9</accession>
<organism evidence="1 2">
    <name type="scientific">Pseudomonas fluorescens HK44</name>
    <dbReference type="NCBI Taxonomy" id="1042209"/>
    <lineage>
        <taxon>Bacteria</taxon>
        <taxon>Pseudomonadati</taxon>
        <taxon>Pseudomonadota</taxon>
        <taxon>Gammaproteobacteria</taxon>
        <taxon>Pseudomonadales</taxon>
        <taxon>Pseudomonadaceae</taxon>
        <taxon>Pseudomonas</taxon>
    </lineage>
</organism>
<sequence length="234" mass="26379">MSRTQNIQMLEVVAKALGEGLCQEVAFVGGCTTALLLTDEFSLEEVRYTDDVDLVVHLTGYAQWQQLVEQLKQKGFKQSPQDEVICRMRLGELKVDFMPEDAETANLLGCNNRWFTDGLATAQWHELPSGSRIRLFSPPYFLASKLEAYAGRGAQNPLGSQDLEDILNLVNGREELLTEVESAAPELRTYLTQTMAELLLSNDFGYLVQDAARGDSEREQIIWQRLHHIVRVTT</sequence>
<name>A0A010SUY9_PSEFL</name>
<reference evidence="1 2" key="1">
    <citation type="journal article" date="2011" name="J. Bacteriol.">
        <title>Draft genome sequence of the polycyclic aromatic hydrocarbon-degrading, genetically engineered bioluminescent bioreporter Pseudomonas fluorescens HK44.</title>
        <authorList>
            <person name="Chauhan A."/>
            <person name="Layton A.C."/>
            <person name="Williams D.E."/>
            <person name="Smartt A.E."/>
            <person name="Ripp S."/>
            <person name="Karpinets T.V."/>
            <person name="Brown S.D."/>
            <person name="Sayler G.S."/>
        </authorList>
    </citation>
    <scope>NUCLEOTIDE SEQUENCE [LARGE SCALE GENOMIC DNA]</scope>
    <source>
        <strain evidence="1 2">HK44</strain>
    </source>
</reference>
<dbReference type="EMBL" id="AFOY02000009">
    <property type="protein sequence ID" value="EXF94718.1"/>
    <property type="molecule type" value="Genomic_DNA"/>
</dbReference>